<accession>A0A5P9JX88</accession>
<gene>
    <name evidence="1" type="ORF">GDR74_11215</name>
</gene>
<dbReference type="EMBL" id="CP045423">
    <property type="protein sequence ID" value="QFU16751.1"/>
    <property type="molecule type" value="Genomic_DNA"/>
</dbReference>
<reference evidence="1 2" key="1">
    <citation type="submission" date="2019-10" db="EMBL/GenBank/DDBJ databases">
        <title>Isolation, Identification of Microvirga thermotolerans HR1, a novel thermophilic bacterium and Comparative Genomics of the genus Microvirga.</title>
        <authorList>
            <person name="Li J."/>
            <person name="Zhang W."/>
            <person name="Lin M."/>
            <person name="Wang J."/>
        </authorList>
    </citation>
    <scope>NUCLEOTIDE SEQUENCE [LARGE SCALE GENOMIC DNA]</scope>
    <source>
        <strain evidence="1 2">HR1</strain>
    </source>
</reference>
<keyword evidence="2" id="KW-1185">Reference proteome</keyword>
<dbReference type="Proteomes" id="UP000325614">
    <property type="component" value="Chromosome"/>
</dbReference>
<organism evidence="1 2">
    <name type="scientific">Microvirga thermotolerans</name>
    <dbReference type="NCBI Taxonomy" id="2651334"/>
    <lineage>
        <taxon>Bacteria</taxon>
        <taxon>Pseudomonadati</taxon>
        <taxon>Pseudomonadota</taxon>
        <taxon>Alphaproteobacteria</taxon>
        <taxon>Hyphomicrobiales</taxon>
        <taxon>Methylobacteriaceae</taxon>
        <taxon>Microvirga</taxon>
    </lineage>
</organism>
<dbReference type="Pfam" id="PF06348">
    <property type="entry name" value="DUF1059"/>
    <property type="match status" value="1"/>
</dbReference>
<dbReference type="KEGG" id="mico:GDR74_11215"/>
<dbReference type="RefSeq" id="WP_152586393.1">
    <property type="nucleotide sequence ID" value="NZ_CP045423.1"/>
</dbReference>
<evidence type="ECO:0000313" key="1">
    <source>
        <dbReference type="EMBL" id="QFU16751.1"/>
    </source>
</evidence>
<sequence>MGRKFIDCREIPSDVKCSLALVADTENELVEAAVLHAVNVHHHQDTPELRNRIRSAIREGSPPAEAAHRAA</sequence>
<protein>
    <submittedName>
        <fullName evidence="1">DUF1059 domain-containing protein</fullName>
    </submittedName>
</protein>
<evidence type="ECO:0000313" key="2">
    <source>
        <dbReference type="Proteomes" id="UP000325614"/>
    </source>
</evidence>
<name>A0A5P9JX88_9HYPH</name>
<proteinExistence type="predicted"/>
<dbReference type="AlphaFoldDB" id="A0A5P9JX88"/>
<dbReference type="InterPro" id="IPR009409">
    <property type="entry name" value="DUF1059"/>
</dbReference>